<proteinExistence type="predicted"/>
<dbReference type="PROSITE" id="PS00028">
    <property type="entry name" value="ZINC_FINGER_C2H2_1"/>
    <property type="match status" value="6"/>
</dbReference>
<dbReference type="Ensembl" id="ENSMMOT00000018798.1">
    <property type="protein sequence ID" value="ENSMMOP00000018498.1"/>
    <property type="gene ID" value="ENSMMOG00000014005.1"/>
</dbReference>
<dbReference type="GO" id="GO:0000981">
    <property type="term" value="F:DNA-binding transcription factor activity, RNA polymerase II-specific"/>
    <property type="evidence" value="ECO:0007669"/>
    <property type="project" value="TreeGrafter"/>
</dbReference>
<feature type="domain" description="C2H2-type" evidence="12">
    <location>
        <begin position="272"/>
        <end position="294"/>
    </location>
</feature>
<evidence type="ECO:0000259" key="12">
    <source>
        <dbReference type="PROSITE" id="PS50157"/>
    </source>
</evidence>
<dbReference type="PANTHER" id="PTHR24391:SF15">
    <property type="entry name" value="MBD2 (METHYL-CPG-BINDING PROTEIN)-INTERACTING ZINC FINGER PROTEIN"/>
    <property type="match status" value="1"/>
</dbReference>
<keyword evidence="2" id="KW-0479">Metal-binding</keyword>
<protein>
    <recommendedName>
        <fullName evidence="12">C2H2-type domain-containing protein</fullName>
    </recommendedName>
</protein>
<keyword evidence="6" id="KW-0805">Transcription regulation</keyword>
<evidence type="ECO:0000256" key="5">
    <source>
        <dbReference type="ARBA" id="ARBA00022833"/>
    </source>
</evidence>
<evidence type="ECO:0000256" key="8">
    <source>
        <dbReference type="ARBA" id="ARBA00023163"/>
    </source>
</evidence>
<dbReference type="PANTHER" id="PTHR24391">
    <property type="entry name" value="HISTONE H4 TRANSCRIPTION FACTOR-RELATED"/>
    <property type="match status" value="1"/>
</dbReference>
<dbReference type="GO" id="GO:0005634">
    <property type="term" value="C:nucleus"/>
    <property type="evidence" value="ECO:0007669"/>
    <property type="project" value="UniProtKB-SubCell"/>
</dbReference>
<evidence type="ECO:0000256" key="11">
    <source>
        <dbReference type="SAM" id="MobiDB-lite"/>
    </source>
</evidence>
<comment type="subcellular location">
    <subcellularLocation>
        <location evidence="1">Nucleus</location>
    </subcellularLocation>
</comment>
<feature type="compositionally biased region" description="Low complexity" evidence="11">
    <location>
        <begin position="411"/>
        <end position="440"/>
    </location>
</feature>
<evidence type="ECO:0000256" key="9">
    <source>
        <dbReference type="ARBA" id="ARBA00023242"/>
    </source>
</evidence>
<keyword evidence="5" id="KW-0862">Zinc</keyword>
<organism evidence="13 14">
    <name type="scientific">Mola mola</name>
    <name type="common">Ocean sunfish</name>
    <name type="synonym">Tetraodon mola</name>
    <dbReference type="NCBI Taxonomy" id="94237"/>
    <lineage>
        <taxon>Eukaryota</taxon>
        <taxon>Metazoa</taxon>
        <taxon>Chordata</taxon>
        <taxon>Craniata</taxon>
        <taxon>Vertebrata</taxon>
        <taxon>Euteleostomi</taxon>
        <taxon>Actinopterygii</taxon>
        <taxon>Neopterygii</taxon>
        <taxon>Teleostei</taxon>
        <taxon>Neoteleostei</taxon>
        <taxon>Acanthomorphata</taxon>
        <taxon>Eupercaria</taxon>
        <taxon>Tetraodontiformes</taxon>
        <taxon>Molidae</taxon>
        <taxon>Mola</taxon>
    </lineage>
</organism>
<evidence type="ECO:0000256" key="10">
    <source>
        <dbReference type="PROSITE-ProRule" id="PRU00042"/>
    </source>
</evidence>
<evidence type="ECO:0000256" key="2">
    <source>
        <dbReference type="ARBA" id="ARBA00022723"/>
    </source>
</evidence>
<dbReference type="AlphaFoldDB" id="A0A3Q3WTA4"/>
<dbReference type="SMART" id="SM00355">
    <property type="entry name" value="ZnF_C2H2"/>
    <property type="match status" value="10"/>
</dbReference>
<feature type="domain" description="C2H2-type" evidence="12">
    <location>
        <begin position="217"/>
        <end position="244"/>
    </location>
</feature>
<dbReference type="GO" id="GO:0045892">
    <property type="term" value="P:negative regulation of DNA-templated transcription"/>
    <property type="evidence" value="ECO:0007669"/>
    <property type="project" value="UniProtKB-ARBA"/>
</dbReference>
<evidence type="ECO:0000256" key="1">
    <source>
        <dbReference type="ARBA" id="ARBA00004123"/>
    </source>
</evidence>
<evidence type="ECO:0000313" key="13">
    <source>
        <dbReference type="Ensembl" id="ENSMMOP00000018498.1"/>
    </source>
</evidence>
<feature type="domain" description="C2H2-type" evidence="12">
    <location>
        <begin position="243"/>
        <end position="271"/>
    </location>
</feature>
<sequence>MMTSKRLDNFEVDCEWASCGFKGHSMEELSEHMSQHLKDYLGDSDALEELEEYACLWSGCEFMSMGSPAELEAHAYFHNYHGKLKFLGSQLLRSRPDLPSCNLGLHGTNVVPEGSERYICQWEHCDSTFNNPEWFYRHVDNHVESAESQSLAQQQQALLCHWTGCDAFFKIRYRLREHMRSHTQERLVACPTCGSMFSSNTKLFDHLHRQAEPVESLVCEHCGKAFSSERLLRNHVRQHVNQVKCPFCDMTCTTFAALKIHIRFRHCDERPFPCDFCDKRFKNQRDLQRHTEVHNEGTVYHCTVEGCDYSCHTLPTMSHHFKRVHEGMSKYKCHICDKVFSWCYSLTLHLRKKHELKWPSGHSRFRYRKDVDGFLKVNMVRYETVEVTKQIMKSRKSQRISSQNKKAVVTPESGPSSPTGSSSPFSSSSSSYSSELSGGEDVSSQPSPRGSDSPVYCVMSTIPHMEEEPGEPTQEDCDGSETSGAVKALTEVARGLGMDVV</sequence>
<keyword evidence="9" id="KW-0539">Nucleus</keyword>
<keyword evidence="14" id="KW-1185">Reference proteome</keyword>
<reference evidence="13" key="2">
    <citation type="submission" date="2025-09" db="UniProtKB">
        <authorList>
            <consortium name="Ensembl"/>
        </authorList>
    </citation>
    <scope>IDENTIFICATION</scope>
</reference>
<dbReference type="InterPro" id="IPR036236">
    <property type="entry name" value="Znf_C2H2_sf"/>
</dbReference>
<reference evidence="13" key="1">
    <citation type="submission" date="2025-08" db="UniProtKB">
        <authorList>
            <consortium name="Ensembl"/>
        </authorList>
    </citation>
    <scope>IDENTIFICATION</scope>
</reference>
<feature type="compositionally biased region" description="Acidic residues" evidence="11">
    <location>
        <begin position="468"/>
        <end position="479"/>
    </location>
</feature>
<name>A0A3Q3WTA4_MOLML</name>
<evidence type="ECO:0000256" key="4">
    <source>
        <dbReference type="ARBA" id="ARBA00022771"/>
    </source>
</evidence>
<dbReference type="PROSITE" id="PS50157">
    <property type="entry name" value="ZINC_FINGER_C2H2_2"/>
    <property type="match status" value="5"/>
</dbReference>
<feature type="domain" description="C2H2-type" evidence="12">
    <location>
        <begin position="158"/>
        <end position="187"/>
    </location>
</feature>
<evidence type="ECO:0000256" key="3">
    <source>
        <dbReference type="ARBA" id="ARBA00022737"/>
    </source>
</evidence>
<dbReference type="STRING" id="94237.ENSMMOP00000018498"/>
<dbReference type="Pfam" id="PF00096">
    <property type="entry name" value="zf-C2H2"/>
    <property type="match status" value="3"/>
</dbReference>
<feature type="region of interest" description="Disordered" evidence="11">
    <location>
        <begin position="391"/>
        <end position="486"/>
    </location>
</feature>
<dbReference type="Proteomes" id="UP000261620">
    <property type="component" value="Unplaced"/>
</dbReference>
<evidence type="ECO:0000256" key="7">
    <source>
        <dbReference type="ARBA" id="ARBA00023125"/>
    </source>
</evidence>
<keyword evidence="3" id="KW-0677">Repeat</keyword>
<dbReference type="GO" id="GO:0008270">
    <property type="term" value="F:zinc ion binding"/>
    <property type="evidence" value="ECO:0007669"/>
    <property type="project" value="UniProtKB-KW"/>
</dbReference>
<dbReference type="Gene3D" id="3.30.160.60">
    <property type="entry name" value="Classic Zinc Finger"/>
    <property type="match status" value="5"/>
</dbReference>
<keyword evidence="8" id="KW-0804">Transcription</keyword>
<evidence type="ECO:0000313" key="14">
    <source>
        <dbReference type="Proteomes" id="UP000261620"/>
    </source>
</evidence>
<keyword evidence="4 10" id="KW-0863">Zinc-finger</keyword>
<dbReference type="OMA" id="HEAQLMG"/>
<evidence type="ECO:0000256" key="6">
    <source>
        <dbReference type="ARBA" id="ARBA00023015"/>
    </source>
</evidence>
<accession>A0A3Q3WTA4</accession>
<dbReference type="InterPro" id="IPR013087">
    <property type="entry name" value="Znf_C2H2_type"/>
</dbReference>
<dbReference type="SUPFAM" id="SSF57667">
    <property type="entry name" value="beta-beta-alpha zinc fingers"/>
    <property type="match status" value="3"/>
</dbReference>
<dbReference type="GO" id="GO:0000978">
    <property type="term" value="F:RNA polymerase II cis-regulatory region sequence-specific DNA binding"/>
    <property type="evidence" value="ECO:0007669"/>
    <property type="project" value="TreeGrafter"/>
</dbReference>
<dbReference type="InterPro" id="IPR051574">
    <property type="entry name" value="ZnF_E-box_Homeobox"/>
</dbReference>
<keyword evidence="7" id="KW-0238">DNA-binding</keyword>
<feature type="domain" description="C2H2-type" evidence="12">
    <location>
        <begin position="331"/>
        <end position="359"/>
    </location>
</feature>
<dbReference type="FunFam" id="3.30.160.60:FF:001289">
    <property type="entry name" value="Zinc finger protein 574"/>
    <property type="match status" value="1"/>
</dbReference>